<dbReference type="EMBL" id="CP155447">
    <property type="protein sequence ID" value="XBH06423.1"/>
    <property type="molecule type" value="Genomic_DNA"/>
</dbReference>
<gene>
    <name evidence="1" type="ORF">V5E97_10390</name>
</gene>
<dbReference type="RefSeq" id="WP_406699274.1">
    <property type="nucleotide sequence ID" value="NZ_CP155447.1"/>
</dbReference>
<evidence type="ECO:0000313" key="1">
    <source>
        <dbReference type="EMBL" id="XBH06423.1"/>
    </source>
</evidence>
<sequence length="218" mass="24690">MISDPPAEQRPWAVLRQFVRPRPPVERCELCGLGLAAEHPHLLEPATRQLHCCCDACSILFSGQRQEARYRRVPPLVEWLDGFQLSDERWDDLHLPINLAFFVRSTAAGRVLAHFPSPAGATESLLPLETWDQLARENRVLETMEPDVEALLVNRLGESHEYYRVSIDECYKLVGLIRTHWRGLSGGTVAWAEIVTFFAGLKQRSRPFGGAPNARPEL</sequence>
<name>A0AAU7CMX9_9BACT</name>
<organism evidence="1">
    <name type="scientific">Singulisphaera sp. Ch08</name>
    <dbReference type="NCBI Taxonomy" id="3120278"/>
    <lineage>
        <taxon>Bacteria</taxon>
        <taxon>Pseudomonadati</taxon>
        <taxon>Planctomycetota</taxon>
        <taxon>Planctomycetia</taxon>
        <taxon>Isosphaerales</taxon>
        <taxon>Isosphaeraceae</taxon>
        <taxon>Singulisphaera</taxon>
    </lineage>
</organism>
<dbReference type="InterPro" id="IPR045991">
    <property type="entry name" value="DUF5947"/>
</dbReference>
<proteinExistence type="predicted"/>
<dbReference type="AlphaFoldDB" id="A0AAU7CMX9"/>
<protein>
    <submittedName>
        <fullName evidence="1">DUF5947 family protein</fullName>
    </submittedName>
</protein>
<dbReference type="Pfam" id="PF19372">
    <property type="entry name" value="DUF5947"/>
    <property type="match status" value="1"/>
</dbReference>
<accession>A0AAU7CMX9</accession>
<reference evidence="1" key="1">
    <citation type="submission" date="2024-05" db="EMBL/GenBank/DDBJ databases">
        <title>Planctomycetes of the genus Singulisphaera possess chitinolytic capabilities.</title>
        <authorList>
            <person name="Ivanova A."/>
        </authorList>
    </citation>
    <scope>NUCLEOTIDE SEQUENCE</scope>
    <source>
        <strain evidence="1">Ch08T</strain>
    </source>
</reference>